<name>A0ABS8EGU9_9ACTN</name>
<evidence type="ECO:0000256" key="1">
    <source>
        <dbReference type="SAM" id="Phobius"/>
    </source>
</evidence>
<keyword evidence="3" id="KW-1185">Reference proteome</keyword>
<feature type="transmembrane region" description="Helical" evidence="1">
    <location>
        <begin position="12"/>
        <end position="36"/>
    </location>
</feature>
<keyword evidence="1" id="KW-1133">Transmembrane helix</keyword>
<proteinExistence type="predicted"/>
<keyword evidence="1" id="KW-0472">Membrane</keyword>
<dbReference type="Pfam" id="PF13160">
    <property type="entry name" value="DUF3995"/>
    <property type="match status" value="1"/>
</dbReference>
<keyword evidence="1" id="KW-0812">Transmembrane</keyword>
<accession>A0ABS8EGU9</accession>
<dbReference type="EMBL" id="JAINUL010000001">
    <property type="protein sequence ID" value="MCC0100290.1"/>
    <property type="molecule type" value="Genomic_DNA"/>
</dbReference>
<evidence type="ECO:0000313" key="3">
    <source>
        <dbReference type="Proteomes" id="UP001520654"/>
    </source>
</evidence>
<feature type="transmembrane region" description="Helical" evidence="1">
    <location>
        <begin position="118"/>
        <end position="139"/>
    </location>
</feature>
<dbReference type="Proteomes" id="UP001520654">
    <property type="component" value="Unassembled WGS sequence"/>
</dbReference>
<feature type="transmembrane region" description="Helical" evidence="1">
    <location>
        <begin position="85"/>
        <end position="106"/>
    </location>
</feature>
<comment type="caution">
    <text evidence="2">The sequence shown here is derived from an EMBL/GenBank/DDBJ whole genome shotgun (WGS) entry which is preliminary data.</text>
</comment>
<feature type="transmembrane region" description="Helical" evidence="1">
    <location>
        <begin position="56"/>
        <end position="73"/>
    </location>
</feature>
<organism evidence="2 3">
    <name type="scientific">Streptomyces flavotricini</name>
    <dbReference type="NCBI Taxonomy" id="66888"/>
    <lineage>
        <taxon>Bacteria</taxon>
        <taxon>Bacillati</taxon>
        <taxon>Actinomycetota</taxon>
        <taxon>Actinomycetes</taxon>
        <taxon>Kitasatosporales</taxon>
        <taxon>Streptomycetaceae</taxon>
        <taxon>Streptomyces</taxon>
    </lineage>
</organism>
<dbReference type="InterPro" id="IPR025058">
    <property type="entry name" value="DUF3995"/>
</dbReference>
<reference evidence="2 3" key="1">
    <citation type="submission" date="2021-08" db="EMBL/GenBank/DDBJ databases">
        <title>Genomic Architecture of Streptomyces flavotricini NGL1 and Streptomyces erythrochromogenes HMS4 With Differential Plant Beneficial attributes and laccase production capabilities.</title>
        <authorList>
            <person name="Salwan R."/>
            <person name="Kaur R."/>
            <person name="Sharma V."/>
        </authorList>
    </citation>
    <scope>NUCLEOTIDE SEQUENCE [LARGE SCALE GENOMIC DNA]</scope>
    <source>
        <strain evidence="2 3">NGL1</strain>
    </source>
</reference>
<gene>
    <name evidence="2" type="ORF">K7B10_37045</name>
</gene>
<dbReference type="RefSeq" id="WP_229343709.1">
    <property type="nucleotide sequence ID" value="NZ_JAINUL010000001.1"/>
</dbReference>
<evidence type="ECO:0000313" key="2">
    <source>
        <dbReference type="EMBL" id="MCC0100290.1"/>
    </source>
</evidence>
<sequence length="152" mass="15283">MAVLTTRRAGKALAALLAADALAHLYWATGATWPAADTRTLSLAVLGSDVPFTPPVVLPLATALTVASAAVAARAQGRGGRPAALVTGAVTTGLGVRALAGAGWALGLDAGIGEAGPAFHRLNLLLYTPLCVGFGWAALRVLRGPRPERVTA</sequence>
<protein>
    <submittedName>
        <fullName evidence="2">DUF3995 domain-containing protein</fullName>
    </submittedName>
</protein>